<keyword evidence="5 8" id="KW-0472">Membrane</keyword>
<sequence length="116" mass="12689">MEWLLVGFGGVVGAISRYFVYLFFRQEESPKGTLLVNSLGSFLIGIIVFIGLDSSLALFFGVGVAGSFTTFSSMSVETIRIQEEKGWWPAFTNGFLNLILSAAAFLTAYLITQTLI</sequence>
<evidence type="ECO:0000256" key="7">
    <source>
        <dbReference type="ARBA" id="ARBA00035585"/>
    </source>
</evidence>
<name>A0A1Y3GJ56_9EURY</name>
<dbReference type="Proteomes" id="UP000195137">
    <property type="component" value="Unassembled WGS sequence"/>
</dbReference>
<comment type="caution">
    <text evidence="9">The sequence shown here is derived from an EMBL/GenBank/DDBJ whole genome shotgun (WGS) entry which is preliminary data.</text>
</comment>
<evidence type="ECO:0000256" key="2">
    <source>
        <dbReference type="ARBA" id="ARBA00022475"/>
    </source>
</evidence>
<dbReference type="PANTHER" id="PTHR28259">
    <property type="entry name" value="FLUORIDE EXPORT PROTEIN 1-RELATED"/>
    <property type="match status" value="1"/>
</dbReference>
<comment type="catalytic activity">
    <reaction evidence="7">
        <text>fluoride(in) = fluoride(out)</text>
        <dbReference type="Rhea" id="RHEA:76159"/>
        <dbReference type="ChEBI" id="CHEBI:17051"/>
    </reaction>
    <physiologicalReaction direction="left-to-right" evidence="7">
        <dbReference type="Rhea" id="RHEA:76160"/>
    </physiologicalReaction>
</comment>
<dbReference type="HAMAP" id="MF_00454">
    <property type="entry name" value="FluC"/>
    <property type="match status" value="1"/>
</dbReference>
<evidence type="ECO:0000256" key="1">
    <source>
        <dbReference type="ARBA" id="ARBA00004651"/>
    </source>
</evidence>
<dbReference type="GO" id="GO:0062054">
    <property type="term" value="F:fluoride channel activity"/>
    <property type="evidence" value="ECO:0007669"/>
    <property type="project" value="UniProtKB-UniRule"/>
</dbReference>
<gene>
    <name evidence="8" type="primary">fluC</name>
    <name evidence="8" type="synonym">crcB</name>
    <name evidence="9" type="ORF">AMET1_0145</name>
</gene>
<comment type="function">
    <text evidence="8">Fluoride-specific ion channel. Important for reducing fluoride concentration in the cell, thus reducing its toxicity.</text>
</comment>
<comment type="activity regulation">
    <text evidence="8">Na(+) is not transported, but it plays an essential structural role and its presence is essential for fluoride channel function.</text>
</comment>
<feature type="transmembrane region" description="Helical" evidence="8">
    <location>
        <begin position="6"/>
        <end position="24"/>
    </location>
</feature>
<keyword evidence="10" id="KW-1185">Reference proteome</keyword>
<evidence type="ECO:0000256" key="6">
    <source>
        <dbReference type="ARBA" id="ARBA00035120"/>
    </source>
</evidence>
<comment type="similarity">
    <text evidence="6 8">Belongs to the fluoride channel Fluc/FEX (TC 1.A.43) family.</text>
</comment>
<organism evidence="9 10">
    <name type="scientific">Methanonatronarchaeum thermophilum</name>
    <dbReference type="NCBI Taxonomy" id="1927129"/>
    <lineage>
        <taxon>Archaea</taxon>
        <taxon>Methanobacteriati</taxon>
        <taxon>Methanobacteriota</taxon>
        <taxon>Methanonatronarchaeia</taxon>
        <taxon>Methanonatronarchaeales</taxon>
        <taxon>Methanonatronarchaeaceae</taxon>
        <taxon>Methanonatronarchaeum</taxon>
    </lineage>
</organism>
<feature type="transmembrane region" description="Helical" evidence="8">
    <location>
        <begin position="58"/>
        <end position="76"/>
    </location>
</feature>
<keyword evidence="8" id="KW-0915">Sodium</keyword>
<protein>
    <recommendedName>
        <fullName evidence="8">Fluoride-specific ion channel FluC</fullName>
    </recommendedName>
</protein>
<evidence type="ECO:0000256" key="8">
    <source>
        <dbReference type="HAMAP-Rule" id="MF_00454"/>
    </source>
</evidence>
<dbReference type="GO" id="GO:0005886">
    <property type="term" value="C:plasma membrane"/>
    <property type="evidence" value="ECO:0007669"/>
    <property type="project" value="UniProtKB-SubCell"/>
</dbReference>
<feature type="transmembrane region" description="Helical" evidence="8">
    <location>
        <begin position="88"/>
        <end position="111"/>
    </location>
</feature>
<keyword evidence="8" id="KW-0479">Metal-binding</keyword>
<keyword evidence="4 8" id="KW-1133">Transmembrane helix</keyword>
<dbReference type="GO" id="GO:0140114">
    <property type="term" value="P:cellular detoxification of fluoride"/>
    <property type="evidence" value="ECO:0007669"/>
    <property type="project" value="UniProtKB-UniRule"/>
</dbReference>
<dbReference type="RefSeq" id="WP_086636571.1">
    <property type="nucleotide sequence ID" value="NZ_MRZU01000002.1"/>
</dbReference>
<evidence type="ECO:0000313" key="10">
    <source>
        <dbReference type="Proteomes" id="UP000195137"/>
    </source>
</evidence>
<feature type="binding site" evidence="8">
    <location>
        <position position="66"/>
    </location>
    <ligand>
        <name>Na(+)</name>
        <dbReference type="ChEBI" id="CHEBI:29101"/>
        <note>structural</note>
    </ligand>
</feature>
<dbReference type="GO" id="GO:0046872">
    <property type="term" value="F:metal ion binding"/>
    <property type="evidence" value="ECO:0007669"/>
    <property type="project" value="UniProtKB-KW"/>
</dbReference>
<feature type="binding site" evidence="8">
    <location>
        <position position="69"/>
    </location>
    <ligand>
        <name>Na(+)</name>
        <dbReference type="ChEBI" id="CHEBI:29101"/>
        <note>structural</note>
    </ligand>
</feature>
<keyword evidence="2 8" id="KW-1003">Cell membrane</keyword>
<comment type="subcellular location">
    <subcellularLocation>
        <location evidence="1 8">Cell membrane</location>
        <topology evidence="1 8">Multi-pass membrane protein</topology>
    </subcellularLocation>
</comment>
<dbReference type="OrthoDB" id="304656at2157"/>
<proteinExistence type="inferred from homology"/>
<keyword evidence="8" id="KW-0406">Ion transport</keyword>
<keyword evidence="8" id="KW-0813">Transport</keyword>
<evidence type="ECO:0000256" key="3">
    <source>
        <dbReference type="ARBA" id="ARBA00022692"/>
    </source>
</evidence>
<dbReference type="EMBL" id="MRZU01000002">
    <property type="protein sequence ID" value="OUJ19475.1"/>
    <property type="molecule type" value="Genomic_DNA"/>
</dbReference>
<reference evidence="9 10" key="1">
    <citation type="submission" date="2016-12" db="EMBL/GenBank/DDBJ databases">
        <title>Discovery of methanogenic haloarchaea.</title>
        <authorList>
            <person name="Sorokin D.Y."/>
            <person name="Makarova K.S."/>
            <person name="Abbas B."/>
            <person name="Ferrer M."/>
            <person name="Golyshin P.N."/>
        </authorList>
    </citation>
    <scope>NUCLEOTIDE SEQUENCE [LARGE SCALE GENOMIC DNA]</scope>
    <source>
        <strain evidence="9">AMET1</strain>
    </source>
</reference>
<accession>A0A1Y3GJ56</accession>
<evidence type="ECO:0000256" key="4">
    <source>
        <dbReference type="ARBA" id="ARBA00022989"/>
    </source>
</evidence>
<keyword evidence="8" id="KW-0407">Ion channel</keyword>
<dbReference type="PANTHER" id="PTHR28259:SF1">
    <property type="entry name" value="FLUORIDE EXPORT PROTEIN 1-RELATED"/>
    <property type="match status" value="1"/>
</dbReference>
<keyword evidence="3 8" id="KW-0812">Transmembrane</keyword>
<dbReference type="Pfam" id="PF02537">
    <property type="entry name" value="CRCB"/>
    <property type="match status" value="1"/>
</dbReference>
<dbReference type="InterPro" id="IPR003691">
    <property type="entry name" value="FluC"/>
</dbReference>
<feature type="transmembrane region" description="Helical" evidence="8">
    <location>
        <begin position="33"/>
        <end position="52"/>
    </location>
</feature>
<evidence type="ECO:0000256" key="5">
    <source>
        <dbReference type="ARBA" id="ARBA00023136"/>
    </source>
</evidence>
<evidence type="ECO:0000313" key="9">
    <source>
        <dbReference type="EMBL" id="OUJ19475.1"/>
    </source>
</evidence>
<dbReference type="AlphaFoldDB" id="A0A1Y3GJ56"/>